<evidence type="ECO:0000313" key="1">
    <source>
        <dbReference type="EMBL" id="CAD2158197.1"/>
    </source>
</evidence>
<gene>
    <name evidence="1" type="ORF">MENT_LOCUS13039</name>
</gene>
<dbReference type="EMBL" id="CAJEWN010000069">
    <property type="protein sequence ID" value="CAD2158197.1"/>
    <property type="molecule type" value="Genomic_DNA"/>
</dbReference>
<comment type="caution">
    <text evidence="1">The sequence shown here is derived from an EMBL/GenBank/DDBJ whole genome shotgun (WGS) entry which is preliminary data.</text>
</comment>
<dbReference type="OrthoDB" id="5824934at2759"/>
<protein>
    <submittedName>
        <fullName evidence="1">Uncharacterized protein</fullName>
    </submittedName>
</protein>
<evidence type="ECO:0000313" key="2">
    <source>
        <dbReference type="Proteomes" id="UP000580250"/>
    </source>
</evidence>
<reference evidence="1 2" key="1">
    <citation type="submission" date="2020-08" db="EMBL/GenBank/DDBJ databases">
        <authorList>
            <person name="Koutsovoulos G."/>
            <person name="Danchin GJ E."/>
        </authorList>
    </citation>
    <scope>NUCLEOTIDE SEQUENCE [LARGE SCALE GENOMIC DNA]</scope>
</reference>
<dbReference type="AlphaFoldDB" id="A0A6V7UHB7"/>
<sequence>MLKNGPTKFPIESGESLNQRENGILLNNKQQQNEQQQNLPVWVYVIFRKNPSSGHDKVSVKDSLDGPIFWTRRVLYVFCCSCHFDRHEQHLIKLLDQNRSLVERVCLVDNPIDYSFLPDSLFGFLANHLTKLEFVYLRELDLEKINRATVERLANHRRLKKLIVHGCRNYEALQDFHSLPQLLVIKGDIQGLKAMIGCEEPYSLTESESTTESEDLPTARIINGIEIRTSEKKLVASIGNGI</sequence>
<accession>A0A6V7UHB7</accession>
<dbReference type="Proteomes" id="UP000580250">
    <property type="component" value="Unassembled WGS sequence"/>
</dbReference>
<organism evidence="1 2">
    <name type="scientific">Meloidogyne enterolobii</name>
    <name type="common">Root-knot nematode worm</name>
    <name type="synonym">Meloidogyne mayaguensis</name>
    <dbReference type="NCBI Taxonomy" id="390850"/>
    <lineage>
        <taxon>Eukaryota</taxon>
        <taxon>Metazoa</taxon>
        <taxon>Ecdysozoa</taxon>
        <taxon>Nematoda</taxon>
        <taxon>Chromadorea</taxon>
        <taxon>Rhabditida</taxon>
        <taxon>Tylenchina</taxon>
        <taxon>Tylenchomorpha</taxon>
        <taxon>Tylenchoidea</taxon>
        <taxon>Meloidogynidae</taxon>
        <taxon>Meloidogyninae</taxon>
        <taxon>Meloidogyne</taxon>
    </lineage>
</organism>
<proteinExistence type="predicted"/>
<name>A0A6V7UHB7_MELEN</name>